<feature type="non-terminal residue" evidence="1">
    <location>
        <position position="123"/>
    </location>
</feature>
<dbReference type="Proteomes" id="UP001432027">
    <property type="component" value="Unassembled WGS sequence"/>
</dbReference>
<evidence type="ECO:0000313" key="1">
    <source>
        <dbReference type="EMBL" id="GMT03863.1"/>
    </source>
</evidence>
<dbReference type="EMBL" id="BTSX01000006">
    <property type="protein sequence ID" value="GMT03863.1"/>
    <property type="molecule type" value="Genomic_DNA"/>
</dbReference>
<protein>
    <recommendedName>
        <fullName evidence="3">G protein-coupled receptor</fullName>
    </recommendedName>
</protein>
<sequence length="123" mass="14766">VFNDTVSSILLSLFDLIMNLRVCVHSFLHRSDKQSDALCKIDEEMTKRIIHIQLILGFIRPLQYLIHVFPDYRFLGLLLHYFLHRPQSFHTRPHWTVWIFYFACLLQCFIEKRESFNSIGHTD</sequence>
<evidence type="ECO:0008006" key="3">
    <source>
        <dbReference type="Google" id="ProtNLM"/>
    </source>
</evidence>
<organism evidence="1 2">
    <name type="scientific">Pristionchus entomophagus</name>
    <dbReference type="NCBI Taxonomy" id="358040"/>
    <lineage>
        <taxon>Eukaryota</taxon>
        <taxon>Metazoa</taxon>
        <taxon>Ecdysozoa</taxon>
        <taxon>Nematoda</taxon>
        <taxon>Chromadorea</taxon>
        <taxon>Rhabditida</taxon>
        <taxon>Rhabditina</taxon>
        <taxon>Diplogasteromorpha</taxon>
        <taxon>Diplogasteroidea</taxon>
        <taxon>Neodiplogasteridae</taxon>
        <taxon>Pristionchus</taxon>
    </lineage>
</organism>
<name>A0AAV5UBX7_9BILA</name>
<dbReference type="AlphaFoldDB" id="A0AAV5UBX7"/>
<comment type="caution">
    <text evidence="1">The sequence shown here is derived from an EMBL/GenBank/DDBJ whole genome shotgun (WGS) entry which is preliminary data.</text>
</comment>
<keyword evidence="2" id="KW-1185">Reference proteome</keyword>
<feature type="non-terminal residue" evidence="1">
    <location>
        <position position="1"/>
    </location>
</feature>
<reference evidence="1" key="1">
    <citation type="submission" date="2023-10" db="EMBL/GenBank/DDBJ databases">
        <title>Genome assembly of Pristionchus species.</title>
        <authorList>
            <person name="Yoshida K."/>
            <person name="Sommer R.J."/>
        </authorList>
    </citation>
    <scope>NUCLEOTIDE SEQUENCE</scope>
    <source>
        <strain evidence="1">RS0144</strain>
    </source>
</reference>
<accession>A0AAV5UBX7</accession>
<gene>
    <name evidence="1" type="ORF">PENTCL1PPCAC_26037</name>
</gene>
<evidence type="ECO:0000313" key="2">
    <source>
        <dbReference type="Proteomes" id="UP001432027"/>
    </source>
</evidence>
<proteinExistence type="predicted"/>